<organism evidence="3 4">
    <name type="scientific">Sinobaca qinghaiensis</name>
    <dbReference type="NCBI Taxonomy" id="342944"/>
    <lineage>
        <taxon>Bacteria</taxon>
        <taxon>Bacillati</taxon>
        <taxon>Bacillota</taxon>
        <taxon>Bacilli</taxon>
        <taxon>Bacillales</taxon>
        <taxon>Sporolactobacillaceae</taxon>
        <taxon>Sinobaca</taxon>
    </lineage>
</organism>
<dbReference type="SMART" id="SM00646">
    <property type="entry name" value="Ami_3"/>
    <property type="match status" value="1"/>
</dbReference>
<dbReference type="InterPro" id="IPR036365">
    <property type="entry name" value="PGBD-like_sf"/>
</dbReference>
<dbReference type="CDD" id="cd02696">
    <property type="entry name" value="MurNAc-LAA"/>
    <property type="match status" value="1"/>
</dbReference>
<dbReference type="GO" id="GO:0042834">
    <property type="term" value="F:peptidoglycan binding"/>
    <property type="evidence" value="ECO:0007669"/>
    <property type="project" value="InterPro"/>
</dbReference>
<dbReference type="PANTHER" id="PTHR30404:SF0">
    <property type="entry name" value="N-ACETYLMURAMOYL-L-ALANINE AMIDASE AMIC"/>
    <property type="match status" value="1"/>
</dbReference>
<dbReference type="Pfam" id="PF01471">
    <property type="entry name" value="PG_binding_1"/>
    <property type="match status" value="1"/>
</dbReference>
<accession>A0A419V5V0</accession>
<dbReference type="InterPro" id="IPR002477">
    <property type="entry name" value="Peptidoglycan-bd-like"/>
</dbReference>
<dbReference type="Proteomes" id="UP000285120">
    <property type="component" value="Unassembled WGS sequence"/>
</dbReference>
<dbReference type="Gene3D" id="3.40.630.40">
    <property type="entry name" value="Zn-dependent exopeptidases"/>
    <property type="match status" value="1"/>
</dbReference>
<gene>
    <name evidence="3" type="ORF">ATL39_0909</name>
</gene>
<dbReference type="InterPro" id="IPR036366">
    <property type="entry name" value="PGBDSf"/>
</dbReference>
<dbReference type="SUPFAM" id="SSF47090">
    <property type="entry name" value="PGBD-like"/>
    <property type="match status" value="1"/>
</dbReference>
<proteinExistence type="predicted"/>
<dbReference type="InterPro" id="IPR050695">
    <property type="entry name" value="N-acetylmuramoyl_amidase_3"/>
</dbReference>
<dbReference type="InterPro" id="IPR007730">
    <property type="entry name" value="SPOR-like_dom"/>
</dbReference>
<name>A0A419V5V0_9BACL</name>
<evidence type="ECO:0000259" key="2">
    <source>
        <dbReference type="PROSITE" id="PS51724"/>
    </source>
</evidence>
<comment type="caution">
    <text evidence="3">The sequence shown here is derived from an EMBL/GenBank/DDBJ whole genome shotgun (WGS) entry which is preliminary data.</text>
</comment>
<dbReference type="SUPFAM" id="SSF53187">
    <property type="entry name" value="Zn-dependent exopeptidases"/>
    <property type="match status" value="1"/>
</dbReference>
<dbReference type="AlphaFoldDB" id="A0A419V5V0"/>
<evidence type="ECO:0000313" key="3">
    <source>
        <dbReference type="EMBL" id="RKD75211.1"/>
    </source>
</evidence>
<dbReference type="InterPro" id="IPR002508">
    <property type="entry name" value="MurNAc-LAA_cat"/>
</dbReference>
<dbReference type="GO" id="GO:0008745">
    <property type="term" value="F:N-acetylmuramoyl-L-alanine amidase activity"/>
    <property type="evidence" value="ECO:0007669"/>
    <property type="project" value="InterPro"/>
</dbReference>
<dbReference type="Gene3D" id="1.10.101.10">
    <property type="entry name" value="PGBD-like superfamily/PGBD"/>
    <property type="match status" value="1"/>
</dbReference>
<dbReference type="OrthoDB" id="9763643at2"/>
<dbReference type="RefSeq" id="WP_120192107.1">
    <property type="nucleotide sequence ID" value="NZ_RAPK01000007.1"/>
</dbReference>
<dbReference type="GO" id="GO:0030288">
    <property type="term" value="C:outer membrane-bounded periplasmic space"/>
    <property type="evidence" value="ECO:0007669"/>
    <property type="project" value="TreeGrafter"/>
</dbReference>
<dbReference type="PROSITE" id="PS51724">
    <property type="entry name" value="SPOR"/>
    <property type="match status" value="1"/>
</dbReference>
<protein>
    <submittedName>
        <fullName evidence="3">N-acetylmuramoyl-L-alanine amidase</fullName>
    </submittedName>
</protein>
<evidence type="ECO:0000313" key="4">
    <source>
        <dbReference type="Proteomes" id="UP000285120"/>
    </source>
</evidence>
<keyword evidence="1" id="KW-0378">Hydrolase</keyword>
<sequence length="376" mass="41790">MAKVGLDLGHGRNTYPPSKGVPSMAEFSFNQGVGKVAKRLLEESGVEVVLGQPFDSNDVPLGTRTDKYNAEDVDIVMSVHADFNGNDEATGFWGFYWYTSSGGRRLAQIWSKHLEAESDMRDRGIQQSKRGSWTNFHMVRETKAPAVLMEHGFMSNKNDLAKLKSTKYRTEAGIALAKAACEYLGIPFKGKVTATASASTNSSSISTNEWFDRKGKDVKELQDLLLAAGEKLPKFGADAHFGKETLLAVQSFQRKHDISTPKGDFYGVPGPRTMEKLSEVTESKVIAKAPEEVKKEEAKDPHRLHTGTFPTAEALANGIKRLEKEFSWIFYERAESTKFNAGYRIFTGVYPTKEAAERAAERIRELTGWLVYVIEA</sequence>
<evidence type="ECO:0000256" key="1">
    <source>
        <dbReference type="ARBA" id="ARBA00022801"/>
    </source>
</evidence>
<dbReference type="GO" id="GO:0009253">
    <property type="term" value="P:peptidoglycan catabolic process"/>
    <property type="evidence" value="ECO:0007669"/>
    <property type="project" value="InterPro"/>
</dbReference>
<feature type="domain" description="SPOR" evidence="2">
    <location>
        <begin position="296"/>
        <end position="376"/>
    </location>
</feature>
<reference evidence="3 4" key="1">
    <citation type="submission" date="2018-09" db="EMBL/GenBank/DDBJ databases">
        <title>Genomic Encyclopedia of Archaeal and Bacterial Type Strains, Phase II (KMG-II): from individual species to whole genera.</title>
        <authorList>
            <person name="Goeker M."/>
        </authorList>
    </citation>
    <scope>NUCLEOTIDE SEQUENCE [LARGE SCALE GENOMIC DNA]</scope>
    <source>
        <strain evidence="3 4">DSM 17008</strain>
    </source>
</reference>
<keyword evidence="4" id="KW-1185">Reference proteome</keyword>
<dbReference type="EMBL" id="RAPK01000007">
    <property type="protein sequence ID" value="RKD75211.1"/>
    <property type="molecule type" value="Genomic_DNA"/>
</dbReference>
<dbReference type="Pfam" id="PF01520">
    <property type="entry name" value="Amidase_3"/>
    <property type="match status" value="1"/>
</dbReference>
<dbReference type="PANTHER" id="PTHR30404">
    <property type="entry name" value="N-ACETYLMURAMOYL-L-ALANINE AMIDASE"/>
    <property type="match status" value="1"/>
</dbReference>